<dbReference type="GeneID" id="25257576"/>
<dbReference type="RefSeq" id="XP_013229228.1">
    <property type="nucleotide sequence ID" value="XM_013373774.1"/>
</dbReference>
<evidence type="ECO:0000313" key="2">
    <source>
        <dbReference type="EMBL" id="CDJ38390.1"/>
    </source>
</evidence>
<keyword evidence="3" id="KW-1185">Reference proteome</keyword>
<evidence type="ECO:0000256" key="1">
    <source>
        <dbReference type="SAM" id="MobiDB-lite"/>
    </source>
</evidence>
<organism evidence="2 3">
    <name type="scientific">Eimeria tenella</name>
    <name type="common">Coccidian parasite</name>
    <dbReference type="NCBI Taxonomy" id="5802"/>
    <lineage>
        <taxon>Eukaryota</taxon>
        <taxon>Sar</taxon>
        <taxon>Alveolata</taxon>
        <taxon>Apicomplexa</taxon>
        <taxon>Conoidasida</taxon>
        <taxon>Coccidia</taxon>
        <taxon>Eucoccidiorida</taxon>
        <taxon>Eimeriorina</taxon>
        <taxon>Eimeriidae</taxon>
        <taxon>Eimeria</taxon>
    </lineage>
</organism>
<dbReference type="EMBL" id="HG673839">
    <property type="protein sequence ID" value="CDJ38390.1"/>
    <property type="molecule type" value="Genomic_DNA"/>
</dbReference>
<proteinExistence type="predicted"/>
<dbReference type="Proteomes" id="UP000030747">
    <property type="component" value="Unassembled WGS sequence"/>
</dbReference>
<dbReference type="AlphaFoldDB" id="U6KK64"/>
<dbReference type="VEuPathDB" id="ToxoDB:ETH2_0527200"/>
<accession>U6KK64</accession>
<reference evidence="2" key="1">
    <citation type="submission" date="2013-10" db="EMBL/GenBank/DDBJ databases">
        <title>Genomic analysis of the causative agents of coccidiosis in chickens.</title>
        <authorList>
            <person name="Reid A.J."/>
            <person name="Blake D."/>
            <person name="Billington K."/>
            <person name="Browne H."/>
            <person name="Dunn M."/>
            <person name="Hung S."/>
            <person name="Kawahara F."/>
            <person name="Miranda-Saavedra D."/>
            <person name="Mourier T."/>
            <person name="Nagra H."/>
            <person name="Otto T.D."/>
            <person name="Rawlings N."/>
            <person name="Sanchez A."/>
            <person name="Sanders M."/>
            <person name="Subramaniam C."/>
            <person name="Tay Y."/>
            <person name="Dear P."/>
            <person name="Doerig C."/>
            <person name="Gruber A."/>
            <person name="Parkinson J."/>
            <person name="Shirley M."/>
            <person name="Wan K.L."/>
            <person name="Berriman M."/>
            <person name="Tomley F."/>
            <person name="Pain A."/>
        </authorList>
    </citation>
    <scope>NUCLEOTIDE SEQUENCE [LARGE SCALE GENOMIC DNA]</scope>
    <source>
        <strain evidence="2">Houghton</strain>
    </source>
</reference>
<name>U6KK64_EIMTE</name>
<evidence type="ECO:0000313" key="3">
    <source>
        <dbReference type="Proteomes" id="UP000030747"/>
    </source>
</evidence>
<dbReference type="OrthoDB" id="332209at2759"/>
<feature type="compositionally biased region" description="Basic and acidic residues" evidence="1">
    <location>
        <begin position="234"/>
        <end position="245"/>
    </location>
</feature>
<gene>
    <name evidence="2" type="ORF">ETH_00042685</name>
</gene>
<reference evidence="2" key="2">
    <citation type="submission" date="2013-10" db="EMBL/GenBank/DDBJ databases">
        <authorList>
            <person name="Aslett M."/>
        </authorList>
    </citation>
    <scope>NUCLEOTIDE SEQUENCE [LARGE SCALE GENOMIC DNA]</scope>
    <source>
        <strain evidence="2">Houghton</strain>
    </source>
</reference>
<dbReference type="VEuPathDB" id="ToxoDB:ETH_00042685"/>
<sequence>MEIEDSSSSPLVALDASRTFVPAAPVSASRVEQHKLERPYWIRGQYLEDGIGDVSSQSFSDAISNAIGHLGALASSAREVWGPRRGPPPSSVVCFHEGDPGDRSDCHEFAAAAAAAGGPPLLPAAHQVETAAVHSGWSGASHLLLFDKSKAPFLFPFLENNFSFGLPPGEARWRGRWLVKPTRDPAARPAAAAAAAAAAAGGAAAAAGTAAAAAALCSANEKRSKKEKKKKGKERKERMNERKDF</sequence>
<feature type="region of interest" description="Disordered" evidence="1">
    <location>
        <begin position="217"/>
        <end position="245"/>
    </location>
</feature>
<protein>
    <submittedName>
        <fullName evidence="2">Uncharacterized protein</fullName>
    </submittedName>
</protein>
<feature type="compositionally biased region" description="Basic residues" evidence="1">
    <location>
        <begin position="223"/>
        <end position="233"/>
    </location>
</feature>